<dbReference type="EnsemblBacteria" id="CAC11580">
    <property type="protein sequence ID" value="CAC11580"/>
    <property type="gene ID" value="CAC11580"/>
</dbReference>
<gene>
    <name evidence="2" type="ordered locus">Ta0438</name>
</gene>
<dbReference type="KEGG" id="tac:Ta0438"/>
<evidence type="ECO:0000313" key="2">
    <source>
        <dbReference type="EMBL" id="CAC11580.1"/>
    </source>
</evidence>
<accession>Q9HL02</accession>
<evidence type="ECO:0000313" key="3">
    <source>
        <dbReference type="Proteomes" id="UP000001024"/>
    </source>
</evidence>
<dbReference type="STRING" id="273075.gene:9571658"/>
<dbReference type="AlphaFoldDB" id="Q9HL02"/>
<dbReference type="Proteomes" id="UP000001024">
    <property type="component" value="Chromosome"/>
</dbReference>
<name>Q9HL02_THEAC</name>
<keyword evidence="3" id="KW-1185">Reference proteome</keyword>
<dbReference type="EMBL" id="AL445064">
    <property type="protein sequence ID" value="CAC11580.1"/>
    <property type="molecule type" value="Genomic_DNA"/>
</dbReference>
<feature type="region of interest" description="Disordered" evidence="1">
    <location>
        <begin position="43"/>
        <end position="62"/>
    </location>
</feature>
<evidence type="ECO:0000256" key="1">
    <source>
        <dbReference type="SAM" id="MobiDB-lite"/>
    </source>
</evidence>
<sequence>MSDRMDIEITIKVSKKTYEKLERLFYLITLPRNFEEFQKEIRKETAPKKESEKDKFRKIEIK</sequence>
<dbReference type="HOGENOM" id="CLU_2893441_0_0_2"/>
<protein>
    <submittedName>
        <fullName evidence="2">Uncharacterized protein</fullName>
    </submittedName>
</protein>
<organism evidence="2 3">
    <name type="scientific">Thermoplasma acidophilum (strain ATCC 25905 / DSM 1728 / JCM 9062 / NBRC 15155 / AMRC-C165)</name>
    <dbReference type="NCBI Taxonomy" id="273075"/>
    <lineage>
        <taxon>Archaea</taxon>
        <taxon>Methanobacteriati</taxon>
        <taxon>Thermoplasmatota</taxon>
        <taxon>Thermoplasmata</taxon>
        <taxon>Thermoplasmatales</taxon>
        <taxon>Thermoplasmataceae</taxon>
        <taxon>Thermoplasma</taxon>
    </lineage>
</organism>
<dbReference type="PaxDb" id="273075-Ta0438"/>
<dbReference type="InParanoid" id="Q9HL02"/>
<reference evidence="2 3" key="1">
    <citation type="journal article" date="2000" name="Nature">
        <title>The genome sequence of the thermoacidophilic scavenger Thermoplasma acidophilum.</title>
        <authorList>
            <person name="Ruepp A."/>
            <person name="Graml W."/>
            <person name="Santos-Martinez M.L."/>
            <person name="Koretke K.K."/>
            <person name="Volker C."/>
            <person name="Mewes H.W."/>
            <person name="Frishman D."/>
            <person name="Stocker S."/>
            <person name="Lupas A.N."/>
            <person name="Baumeister W."/>
        </authorList>
    </citation>
    <scope>NUCLEOTIDE SEQUENCE [LARGE SCALE GENOMIC DNA]</scope>
    <source>
        <strain evidence="3">ATCC 25905 / DSM 1728 / JCM 9062 / NBRC 15155 / AMRC-C165</strain>
    </source>
</reference>
<proteinExistence type="predicted"/>